<dbReference type="HOGENOM" id="CLU_1085471_0_0_11"/>
<dbReference type="AlphaFoldDB" id="A0A010YGL8"/>
<gene>
    <name evidence="2" type="ORF">CryarDRAFT_0435</name>
</gene>
<sequence length="268" mass="26578">MSRWTTRSAGGTGRRAGTLITLGLAGAFALTGCSAGQVAETAIKVPAIPGVDAKVGDIAIRNALIAFPSEGYDWASGSSVPLSVRLINNGNTADRLISASSDLSSSVVLQVVPEGGQATTAPSESPSAAVSETVSPSAGATTGGEATPSGPVVTGTPEPTLSNGQPSPAPSRGTPSPVVDSPIPTASPGAALPLDLPARKLVDLEVGGPQLVLTAISEKIDPATVVAVTLTFERAGDVTLRVPFAPPGTPLPRESVSHAGEDAEGGHE</sequence>
<proteinExistence type="predicted"/>
<feature type="compositionally biased region" description="Low complexity" evidence="1">
    <location>
        <begin position="116"/>
        <end position="138"/>
    </location>
</feature>
<protein>
    <recommendedName>
        <fullName evidence="4">Copper chaperone PCu(A)C</fullName>
    </recommendedName>
</protein>
<name>A0A010YGL8_9ACTN</name>
<organism evidence="2 3">
    <name type="scientific">Cryptosporangium arvum DSM 44712</name>
    <dbReference type="NCBI Taxonomy" id="927661"/>
    <lineage>
        <taxon>Bacteria</taxon>
        <taxon>Bacillati</taxon>
        <taxon>Actinomycetota</taxon>
        <taxon>Actinomycetes</taxon>
        <taxon>Cryptosporangiales</taxon>
        <taxon>Cryptosporangiaceae</taxon>
        <taxon>Cryptosporangium</taxon>
    </lineage>
</organism>
<reference evidence="2 3" key="1">
    <citation type="submission" date="2013-07" db="EMBL/GenBank/DDBJ databases">
        <authorList>
            <consortium name="DOE Joint Genome Institute"/>
            <person name="Eisen J."/>
            <person name="Huntemann M."/>
            <person name="Han J."/>
            <person name="Chen A."/>
            <person name="Kyrpides N."/>
            <person name="Mavromatis K."/>
            <person name="Markowitz V."/>
            <person name="Palaniappan K."/>
            <person name="Ivanova N."/>
            <person name="Schaumberg A."/>
            <person name="Pati A."/>
            <person name="Liolios K."/>
            <person name="Nordberg H.P."/>
            <person name="Cantor M.N."/>
            <person name="Hua S.X."/>
            <person name="Woyke T."/>
        </authorList>
    </citation>
    <scope>NUCLEOTIDE SEQUENCE [LARGE SCALE GENOMIC DNA]</scope>
    <source>
        <strain evidence="2 3">DSM 44712</strain>
    </source>
</reference>
<keyword evidence="3" id="KW-1185">Reference proteome</keyword>
<evidence type="ECO:0008006" key="4">
    <source>
        <dbReference type="Google" id="ProtNLM"/>
    </source>
</evidence>
<dbReference type="SUPFAM" id="SSF110087">
    <property type="entry name" value="DR1885-like metal-binding protein"/>
    <property type="match status" value="1"/>
</dbReference>
<dbReference type="EMBL" id="JFBT01000001">
    <property type="protein sequence ID" value="EXG79400.1"/>
    <property type="molecule type" value="Genomic_DNA"/>
</dbReference>
<feature type="region of interest" description="Disordered" evidence="1">
    <location>
        <begin position="245"/>
        <end position="268"/>
    </location>
</feature>
<dbReference type="Gene3D" id="2.60.40.1890">
    <property type="entry name" value="PCu(A)C copper chaperone"/>
    <property type="match status" value="1"/>
</dbReference>
<evidence type="ECO:0000256" key="1">
    <source>
        <dbReference type="SAM" id="MobiDB-lite"/>
    </source>
</evidence>
<feature type="region of interest" description="Disordered" evidence="1">
    <location>
        <begin position="116"/>
        <end position="186"/>
    </location>
</feature>
<comment type="caution">
    <text evidence="2">The sequence shown here is derived from an EMBL/GenBank/DDBJ whole genome shotgun (WGS) entry which is preliminary data.</text>
</comment>
<dbReference type="OrthoDB" id="5188566at2"/>
<dbReference type="PROSITE" id="PS51257">
    <property type="entry name" value="PROKAR_LIPOPROTEIN"/>
    <property type="match status" value="1"/>
</dbReference>
<dbReference type="Proteomes" id="UP000021053">
    <property type="component" value="Unassembled WGS sequence"/>
</dbReference>
<feature type="compositionally biased region" description="Basic and acidic residues" evidence="1">
    <location>
        <begin position="255"/>
        <end position="268"/>
    </location>
</feature>
<feature type="compositionally biased region" description="Polar residues" evidence="1">
    <location>
        <begin position="157"/>
        <end position="166"/>
    </location>
</feature>
<evidence type="ECO:0000313" key="3">
    <source>
        <dbReference type="Proteomes" id="UP000021053"/>
    </source>
</evidence>
<dbReference type="RefSeq" id="WP_035848016.1">
    <property type="nucleotide sequence ID" value="NZ_KK073874.1"/>
</dbReference>
<accession>A0A010YGL8</accession>
<dbReference type="InterPro" id="IPR036182">
    <property type="entry name" value="PCuAC_sf"/>
</dbReference>
<evidence type="ECO:0000313" key="2">
    <source>
        <dbReference type="EMBL" id="EXG79400.1"/>
    </source>
</evidence>